<evidence type="ECO:0000256" key="7">
    <source>
        <dbReference type="SAM" id="MobiDB-lite"/>
    </source>
</evidence>
<feature type="region of interest" description="Disordered" evidence="7">
    <location>
        <begin position="18"/>
        <end position="55"/>
    </location>
</feature>
<keyword evidence="5 8" id="KW-0472">Membrane</keyword>
<evidence type="ECO:0000313" key="10">
    <source>
        <dbReference type="Proteomes" id="UP001231189"/>
    </source>
</evidence>
<accession>A0AAD8TWP5</accession>
<gene>
    <name evidence="9" type="ORF">QYE76_012148</name>
</gene>
<comment type="subcellular location">
    <subcellularLocation>
        <location evidence="1">Membrane</location>
        <topology evidence="1">Multi-pass membrane protein</topology>
    </subcellularLocation>
</comment>
<feature type="compositionally biased region" description="Basic and acidic residues" evidence="7">
    <location>
        <begin position="368"/>
        <end position="382"/>
    </location>
</feature>
<protein>
    <submittedName>
        <fullName evidence="9">Uncharacterized protein</fullName>
    </submittedName>
</protein>
<organism evidence="9 10">
    <name type="scientific">Lolium multiflorum</name>
    <name type="common">Italian ryegrass</name>
    <name type="synonym">Lolium perenne subsp. multiflorum</name>
    <dbReference type="NCBI Taxonomy" id="4521"/>
    <lineage>
        <taxon>Eukaryota</taxon>
        <taxon>Viridiplantae</taxon>
        <taxon>Streptophyta</taxon>
        <taxon>Embryophyta</taxon>
        <taxon>Tracheophyta</taxon>
        <taxon>Spermatophyta</taxon>
        <taxon>Magnoliopsida</taxon>
        <taxon>Liliopsida</taxon>
        <taxon>Poales</taxon>
        <taxon>Poaceae</taxon>
        <taxon>BOP clade</taxon>
        <taxon>Pooideae</taxon>
        <taxon>Poodae</taxon>
        <taxon>Poeae</taxon>
        <taxon>Poeae Chloroplast Group 2 (Poeae type)</taxon>
        <taxon>Loliodinae</taxon>
        <taxon>Loliinae</taxon>
        <taxon>Lolium</taxon>
    </lineage>
</organism>
<dbReference type="GO" id="GO:0005743">
    <property type="term" value="C:mitochondrial inner membrane"/>
    <property type="evidence" value="ECO:0007669"/>
    <property type="project" value="TreeGrafter"/>
</dbReference>
<dbReference type="Proteomes" id="UP001231189">
    <property type="component" value="Unassembled WGS sequence"/>
</dbReference>
<feature type="coiled-coil region" evidence="6">
    <location>
        <begin position="169"/>
        <end position="196"/>
    </location>
</feature>
<proteinExistence type="inferred from homology"/>
<evidence type="ECO:0000256" key="8">
    <source>
        <dbReference type="SAM" id="Phobius"/>
    </source>
</evidence>
<feature type="compositionally biased region" description="Basic and acidic residues" evidence="7">
    <location>
        <begin position="390"/>
        <end position="399"/>
    </location>
</feature>
<dbReference type="EMBL" id="JAUUTY010000001">
    <property type="protein sequence ID" value="KAK1695451.1"/>
    <property type="molecule type" value="Genomic_DNA"/>
</dbReference>
<comment type="caution">
    <text evidence="9">The sequence shown here is derived from an EMBL/GenBank/DDBJ whole genome shotgun (WGS) entry which is preliminary data.</text>
</comment>
<feature type="region of interest" description="Disordered" evidence="7">
    <location>
        <begin position="351"/>
        <end position="399"/>
    </location>
</feature>
<keyword evidence="10" id="KW-1185">Reference proteome</keyword>
<evidence type="ECO:0000256" key="3">
    <source>
        <dbReference type="ARBA" id="ARBA00022692"/>
    </source>
</evidence>
<comment type="similarity">
    <text evidence="2">Belongs to the OXA1/ALB3/YidC (TC 2.A.9.2) family.</text>
</comment>
<feature type="transmembrane region" description="Helical" evidence="8">
    <location>
        <begin position="249"/>
        <end position="269"/>
    </location>
</feature>
<dbReference type="GO" id="GO:0032977">
    <property type="term" value="F:membrane insertase activity"/>
    <property type="evidence" value="ECO:0007669"/>
    <property type="project" value="InterPro"/>
</dbReference>
<dbReference type="PANTHER" id="PTHR12428">
    <property type="entry name" value="OXA1"/>
    <property type="match status" value="1"/>
</dbReference>
<evidence type="ECO:0000256" key="1">
    <source>
        <dbReference type="ARBA" id="ARBA00004141"/>
    </source>
</evidence>
<feature type="transmembrane region" description="Helical" evidence="8">
    <location>
        <begin position="206"/>
        <end position="229"/>
    </location>
</feature>
<dbReference type="GO" id="GO:0032979">
    <property type="term" value="P:protein insertion into mitochondrial inner membrane from matrix"/>
    <property type="evidence" value="ECO:0007669"/>
    <property type="project" value="TreeGrafter"/>
</dbReference>
<evidence type="ECO:0000313" key="9">
    <source>
        <dbReference type="EMBL" id="KAK1695451.1"/>
    </source>
</evidence>
<evidence type="ECO:0000256" key="2">
    <source>
        <dbReference type="ARBA" id="ARBA00010583"/>
    </source>
</evidence>
<dbReference type="AlphaFoldDB" id="A0AAD8TWP5"/>
<name>A0AAD8TWP5_LOLMU</name>
<reference evidence="9" key="1">
    <citation type="submission" date="2023-07" db="EMBL/GenBank/DDBJ databases">
        <title>A chromosome-level genome assembly of Lolium multiflorum.</title>
        <authorList>
            <person name="Chen Y."/>
            <person name="Copetti D."/>
            <person name="Kolliker R."/>
            <person name="Studer B."/>
        </authorList>
    </citation>
    <scope>NUCLEOTIDE SEQUENCE</scope>
    <source>
        <strain evidence="9">02402/16</strain>
        <tissue evidence="9">Leaf</tissue>
    </source>
</reference>
<evidence type="ECO:0000256" key="6">
    <source>
        <dbReference type="SAM" id="Coils"/>
    </source>
</evidence>
<keyword evidence="3 8" id="KW-0812">Transmembrane</keyword>
<evidence type="ECO:0000256" key="4">
    <source>
        <dbReference type="ARBA" id="ARBA00022989"/>
    </source>
</evidence>
<keyword evidence="4 8" id="KW-1133">Transmembrane helix</keyword>
<evidence type="ECO:0000256" key="5">
    <source>
        <dbReference type="ARBA" id="ARBA00023136"/>
    </source>
</evidence>
<sequence>MAFAAAARRNLASRGLSGLLTRHLRPSTHHLLPSNSTGEPRKPPPLPPQPAPRSFHFALAPRGTAQTLNHPPFGLHLLPGSPRRSFSSSSSDFTDVLTDAALAAAPAASFPGEVARAAEDSSMAVAAVQHLIDGVHSFTGLNWWISIALSTVLLRSVSFTLWMLARKQLYEMRQEVQQTSKLLNNAKDDASREEAERVVWSSLKKIGVVVYLPLAVTPYTLITLHIAISNMVENVPSLKGGGAFWFTDLTTPDAFCMFPMMTSLFIILTSELKYSTVRKCKGCSGPIDKVKGVQRVISLLSMVYTASLPQAISCFFVTWSSLSLAERIALEKPAVQKVLFGAPLIKQRCSSCDGQNGPTAGEAPSPVKEQEEPVRPETKKSSDASIPSDEADKKSTKDS</sequence>
<dbReference type="InterPro" id="IPR001708">
    <property type="entry name" value="YidC/ALB3/OXA1/COX18"/>
</dbReference>
<dbReference type="PANTHER" id="PTHR12428:SF68">
    <property type="match status" value="1"/>
</dbReference>
<keyword evidence="6" id="KW-0175">Coiled coil</keyword>
<feature type="transmembrane region" description="Helical" evidence="8">
    <location>
        <begin position="143"/>
        <end position="165"/>
    </location>
</feature>